<gene>
    <name evidence="1" type="ORF">QFC19_008399</name>
</gene>
<protein>
    <submittedName>
        <fullName evidence="1">Uncharacterized protein</fullName>
    </submittedName>
</protein>
<organism evidence="1 2">
    <name type="scientific">Naganishia cerealis</name>
    <dbReference type="NCBI Taxonomy" id="610337"/>
    <lineage>
        <taxon>Eukaryota</taxon>
        <taxon>Fungi</taxon>
        <taxon>Dikarya</taxon>
        <taxon>Basidiomycota</taxon>
        <taxon>Agaricomycotina</taxon>
        <taxon>Tremellomycetes</taxon>
        <taxon>Filobasidiales</taxon>
        <taxon>Filobasidiaceae</taxon>
        <taxon>Naganishia</taxon>
    </lineage>
</organism>
<sequence length="338" mass="37369">MGIAKGTRLAITKSELPPCCLRIHPNDDRLVLVGTYKLEDSGFRHGSVDIFQLEDDGQLILKNSYKTASAVLDLKFDPFGCERLVTAHSTGCLTIWKCTGDELEEGLKLQLFEEDNLVTSVFFDPMRRGKVLVTLTSGEAALVDLETSSMEILDLTHDLECWTGSFGEIGELSNVVFTGGDDAKVICHDTRTKSSIWNTSRRHHDAGVVSILSLGPQWNTANPHHLFTGSYDDNLRLFDLRLMDKANPLLVPGIPPSLIAQENLGGGVWRLCPGPDSQLLVCCMYDGARIVKTQGEKWTVSSTFVDGHESICYGGDWSKSDYVSTCSFYDKVIQVWAQ</sequence>
<dbReference type="Proteomes" id="UP001241377">
    <property type="component" value="Unassembled WGS sequence"/>
</dbReference>
<accession>A0ACC2V3W5</accession>
<evidence type="ECO:0000313" key="2">
    <source>
        <dbReference type="Proteomes" id="UP001241377"/>
    </source>
</evidence>
<keyword evidence="2" id="KW-1185">Reference proteome</keyword>
<proteinExistence type="predicted"/>
<reference evidence="1" key="1">
    <citation type="submission" date="2023-04" db="EMBL/GenBank/DDBJ databases">
        <title>Draft Genome sequencing of Naganishia species isolated from polar environments using Oxford Nanopore Technology.</title>
        <authorList>
            <person name="Leo P."/>
            <person name="Venkateswaran K."/>
        </authorList>
    </citation>
    <scope>NUCLEOTIDE SEQUENCE</scope>
    <source>
        <strain evidence="1">MNA-CCFEE 5261</strain>
    </source>
</reference>
<name>A0ACC2V3W5_9TREE</name>
<evidence type="ECO:0000313" key="1">
    <source>
        <dbReference type="EMBL" id="KAJ9093272.1"/>
    </source>
</evidence>
<dbReference type="EMBL" id="JASBWR010000125">
    <property type="protein sequence ID" value="KAJ9093272.1"/>
    <property type="molecule type" value="Genomic_DNA"/>
</dbReference>
<comment type="caution">
    <text evidence="1">The sequence shown here is derived from an EMBL/GenBank/DDBJ whole genome shotgun (WGS) entry which is preliminary data.</text>
</comment>